<dbReference type="AlphaFoldDB" id="A0A5J5F762"/>
<accession>A0A5J5F762</accession>
<organism evidence="1 2">
    <name type="scientific">Sphaerosporella brunnea</name>
    <dbReference type="NCBI Taxonomy" id="1250544"/>
    <lineage>
        <taxon>Eukaryota</taxon>
        <taxon>Fungi</taxon>
        <taxon>Dikarya</taxon>
        <taxon>Ascomycota</taxon>
        <taxon>Pezizomycotina</taxon>
        <taxon>Pezizomycetes</taxon>
        <taxon>Pezizales</taxon>
        <taxon>Pyronemataceae</taxon>
        <taxon>Sphaerosporella</taxon>
    </lineage>
</organism>
<dbReference type="InParanoid" id="A0A5J5F762"/>
<evidence type="ECO:0000313" key="1">
    <source>
        <dbReference type="EMBL" id="KAA8912433.1"/>
    </source>
</evidence>
<dbReference type="OrthoDB" id="5344687at2759"/>
<protein>
    <submittedName>
        <fullName evidence="1">Uncharacterized protein</fullName>
    </submittedName>
</protein>
<gene>
    <name evidence="1" type="ORF">FN846DRAFT_933083</name>
</gene>
<reference evidence="1 2" key="1">
    <citation type="submission" date="2019-09" db="EMBL/GenBank/DDBJ databases">
        <title>Draft genome of the ectomycorrhizal ascomycete Sphaerosporella brunnea.</title>
        <authorList>
            <consortium name="DOE Joint Genome Institute"/>
            <person name="Benucci G.M."/>
            <person name="Marozzi G."/>
            <person name="Antonielli L."/>
            <person name="Sanchez S."/>
            <person name="Marco P."/>
            <person name="Wang X."/>
            <person name="Falini L.B."/>
            <person name="Barry K."/>
            <person name="Haridas S."/>
            <person name="Lipzen A."/>
            <person name="Labutti K."/>
            <person name="Grigoriev I.V."/>
            <person name="Murat C."/>
            <person name="Martin F."/>
            <person name="Albertini E."/>
            <person name="Donnini D."/>
            <person name="Bonito G."/>
        </authorList>
    </citation>
    <scope>NUCLEOTIDE SEQUENCE [LARGE SCALE GENOMIC DNA]</scope>
    <source>
        <strain evidence="1 2">Sb_GMNB300</strain>
    </source>
</reference>
<dbReference type="EMBL" id="VXIS01000024">
    <property type="protein sequence ID" value="KAA8912433.1"/>
    <property type="molecule type" value="Genomic_DNA"/>
</dbReference>
<comment type="caution">
    <text evidence="1">The sequence shown here is derived from an EMBL/GenBank/DDBJ whole genome shotgun (WGS) entry which is preliminary data.</text>
</comment>
<proteinExistence type="predicted"/>
<dbReference type="PANTHER" id="PTHR42089">
    <property type="entry name" value="YALI0F09427P"/>
    <property type="match status" value="1"/>
</dbReference>
<evidence type="ECO:0000313" key="2">
    <source>
        <dbReference type="Proteomes" id="UP000326924"/>
    </source>
</evidence>
<name>A0A5J5F762_9PEZI</name>
<sequence length="167" mass="18187">MHDRGVHVNHLLQQIPLTVSPHIHLPTAVTLPYSYQSLPLGLPPPSTAPDGGGYITSPSGNLSQTPEEVIRTCHSLLQHLQTQRIAAEQALRDWEKSIDDRELMEKRRMAPGYLDTGIQILEPIRKSTVPNPVGQHAAMAATAAGSDTPASTEEGDELDRVFGKMTV</sequence>
<dbReference type="PANTHER" id="PTHR42089:SF1">
    <property type="entry name" value="YALI0F09427P"/>
    <property type="match status" value="1"/>
</dbReference>
<dbReference type="Proteomes" id="UP000326924">
    <property type="component" value="Unassembled WGS sequence"/>
</dbReference>
<keyword evidence="2" id="KW-1185">Reference proteome</keyword>